<dbReference type="PANTHER" id="PTHR43080">
    <property type="entry name" value="CBS DOMAIN-CONTAINING PROTEIN CBSX3, MITOCHONDRIAL"/>
    <property type="match status" value="1"/>
</dbReference>
<dbReference type="InterPro" id="IPR051257">
    <property type="entry name" value="Diverse_CBS-Domain"/>
</dbReference>
<dbReference type="SMART" id="SM00116">
    <property type="entry name" value="CBS"/>
    <property type="match status" value="4"/>
</dbReference>
<proteinExistence type="predicted"/>
<dbReference type="PANTHER" id="PTHR43080:SF29">
    <property type="entry name" value="OS02G0818000 PROTEIN"/>
    <property type="match status" value="1"/>
</dbReference>
<dbReference type="PROSITE" id="PS51371">
    <property type="entry name" value="CBS"/>
    <property type="match status" value="4"/>
</dbReference>
<sequence>MPVIDQKNVLKGLTVAEAMRRQVIAVDTGAPLEKVIRFTIKYKVNAILVTDEQQQAQGVVTKTDLMGAYYAGLPLETPAATIMVGPPLFCRQEDSLDAALNTMRSQRIHRLYVHGEDPGRAEGVLAYPDIVGLLYRFCRRCDRSILKKTGGQTEGEFAGHLTVREVMTPGVESIPEVKSLVTVMEKLAANRLAAVLVLEAGGRASGVISKTDLILAYKHGLPLQTPARQIMSTPVRGCHQDDFLAEAIEEMIFWDIHRLFVAQGEPSRIVGVLSLSDAARFRSGTCRACLVSRIAV</sequence>
<gene>
    <name evidence="4" type="ORF">ENV52_08840</name>
</gene>
<reference evidence="4" key="1">
    <citation type="journal article" date="2020" name="mSystems">
        <title>Genome- and Community-Level Interaction Insights into Carbon Utilization and Element Cycling Functions of Hydrothermarchaeota in Hydrothermal Sediment.</title>
        <authorList>
            <person name="Zhou Z."/>
            <person name="Liu Y."/>
            <person name="Xu W."/>
            <person name="Pan J."/>
            <person name="Luo Z.H."/>
            <person name="Li M."/>
        </authorList>
    </citation>
    <scope>NUCLEOTIDE SEQUENCE [LARGE SCALE GENOMIC DNA]</scope>
    <source>
        <strain evidence="4">SpSt-767</strain>
    </source>
</reference>
<dbReference type="EMBL" id="DTGR01000139">
    <property type="protein sequence ID" value="HHS29792.1"/>
    <property type="molecule type" value="Genomic_DNA"/>
</dbReference>
<dbReference type="AlphaFoldDB" id="A0A7V6A3X2"/>
<evidence type="ECO:0000259" key="3">
    <source>
        <dbReference type="PROSITE" id="PS51371"/>
    </source>
</evidence>
<evidence type="ECO:0000256" key="1">
    <source>
        <dbReference type="ARBA" id="ARBA00023122"/>
    </source>
</evidence>
<accession>A0A7V6A3X2</accession>
<feature type="domain" description="CBS" evidence="3">
    <location>
        <begin position="83"/>
        <end position="143"/>
    </location>
</feature>
<dbReference type="Pfam" id="PF00571">
    <property type="entry name" value="CBS"/>
    <property type="match status" value="4"/>
</dbReference>
<organism evidence="4">
    <name type="scientific">Desulfobacca acetoxidans</name>
    <dbReference type="NCBI Taxonomy" id="60893"/>
    <lineage>
        <taxon>Bacteria</taxon>
        <taxon>Pseudomonadati</taxon>
        <taxon>Thermodesulfobacteriota</taxon>
        <taxon>Desulfobaccia</taxon>
        <taxon>Desulfobaccales</taxon>
        <taxon>Desulfobaccaceae</taxon>
        <taxon>Desulfobacca</taxon>
    </lineage>
</organism>
<dbReference type="InterPro" id="IPR000644">
    <property type="entry name" value="CBS_dom"/>
</dbReference>
<dbReference type="Gene3D" id="3.10.580.10">
    <property type="entry name" value="CBS-domain"/>
    <property type="match status" value="2"/>
</dbReference>
<protein>
    <submittedName>
        <fullName evidence="4">CBS domain-containing protein</fullName>
    </submittedName>
</protein>
<feature type="domain" description="CBS" evidence="3">
    <location>
        <begin position="167"/>
        <end position="223"/>
    </location>
</feature>
<feature type="domain" description="CBS" evidence="3">
    <location>
        <begin position="19"/>
        <end position="75"/>
    </location>
</feature>
<comment type="caution">
    <text evidence="4">The sequence shown here is derived from an EMBL/GenBank/DDBJ whole genome shotgun (WGS) entry which is preliminary data.</text>
</comment>
<keyword evidence="1 2" id="KW-0129">CBS domain</keyword>
<evidence type="ECO:0000313" key="4">
    <source>
        <dbReference type="EMBL" id="HHS29792.1"/>
    </source>
</evidence>
<evidence type="ECO:0000256" key="2">
    <source>
        <dbReference type="PROSITE-ProRule" id="PRU00703"/>
    </source>
</evidence>
<dbReference type="InterPro" id="IPR046342">
    <property type="entry name" value="CBS_dom_sf"/>
</dbReference>
<name>A0A7V6A3X2_9BACT</name>
<feature type="domain" description="CBS" evidence="3">
    <location>
        <begin position="231"/>
        <end position="289"/>
    </location>
</feature>
<dbReference type="CDD" id="cd02205">
    <property type="entry name" value="CBS_pair_SF"/>
    <property type="match status" value="1"/>
</dbReference>
<dbReference type="SUPFAM" id="SSF54631">
    <property type="entry name" value="CBS-domain pair"/>
    <property type="match status" value="2"/>
</dbReference>